<organism evidence="5 6">
    <name type="scientific">Candidatus Cryptobacteroides excrementipullorum</name>
    <dbReference type="NCBI Taxonomy" id="2840761"/>
    <lineage>
        <taxon>Bacteria</taxon>
        <taxon>Pseudomonadati</taxon>
        <taxon>Bacteroidota</taxon>
        <taxon>Bacteroidia</taxon>
        <taxon>Bacteroidales</taxon>
        <taxon>Candidatus Cryptobacteroides</taxon>
    </lineage>
</organism>
<feature type="domain" description="LamG-like jellyroll fold" evidence="4">
    <location>
        <begin position="129"/>
        <end position="258"/>
    </location>
</feature>
<dbReference type="Proteomes" id="UP000823771">
    <property type="component" value="Unassembled WGS sequence"/>
</dbReference>
<protein>
    <submittedName>
        <fullName evidence="5">LamG domain-containing protein</fullName>
    </submittedName>
</protein>
<dbReference type="GO" id="GO:0005975">
    <property type="term" value="P:carbohydrate metabolic process"/>
    <property type="evidence" value="ECO:0007669"/>
    <property type="project" value="UniProtKB-ARBA"/>
</dbReference>
<dbReference type="SUPFAM" id="SSF49899">
    <property type="entry name" value="Concanavalin A-like lectins/glucanases"/>
    <property type="match status" value="1"/>
</dbReference>
<comment type="caution">
    <text evidence="5">The sequence shown here is derived from an EMBL/GenBank/DDBJ whole genome shotgun (WGS) entry which is preliminary data.</text>
</comment>
<dbReference type="Gene3D" id="2.60.120.200">
    <property type="match status" value="1"/>
</dbReference>
<evidence type="ECO:0000259" key="4">
    <source>
        <dbReference type="SMART" id="SM00560"/>
    </source>
</evidence>
<dbReference type="AlphaFoldDB" id="A0A9D9IVP7"/>
<dbReference type="SMART" id="SM00560">
    <property type="entry name" value="LamGL"/>
    <property type="match status" value="1"/>
</dbReference>
<evidence type="ECO:0000313" key="6">
    <source>
        <dbReference type="Proteomes" id="UP000823771"/>
    </source>
</evidence>
<dbReference type="InterPro" id="IPR006558">
    <property type="entry name" value="LamG-like"/>
</dbReference>
<proteinExistence type="predicted"/>
<dbReference type="PROSITE" id="PS51257">
    <property type="entry name" value="PROKAR_LIPOPROTEIN"/>
    <property type="match status" value="1"/>
</dbReference>
<dbReference type="EMBL" id="JADILZ010000081">
    <property type="protein sequence ID" value="MBO8478960.1"/>
    <property type="molecule type" value="Genomic_DNA"/>
</dbReference>
<feature type="chain" id="PRO_5039271236" evidence="3">
    <location>
        <begin position="22"/>
        <end position="309"/>
    </location>
</feature>
<evidence type="ECO:0000256" key="1">
    <source>
        <dbReference type="ARBA" id="ARBA00022729"/>
    </source>
</evidence>
<evidence type="ECO:0000313" key="5">
    <source>
        <dbReference type="EMBL" id="MBO8478960.1"/>
    </source>
</evidence>
<keyword evidence="1 3" id="KW-0732">Signal</keyword>
<name>A0A9D9IVP7_9BACT</name>
<evidence type="ECO:0000256" key="2">
    <source>
        <dbReference type="ARBA" id="ARBA00023157"/>
    </source>
</evidence>
<reference evidence="5" key="1">
    <citation type="submission" date="2020-10" db="EMBL/GenBank/DDBJ databases">
        <authorList>
            <person name="Gilroy R."/>
        </authorList>
    </citation>
    <scope>NUCLEOTIDE SEQUENCE</scope>
    <source>
        <strain evidence="5">2478</strain>
    </source>
</reference>
<reference evidence="5" key="2">
    <citation type="journal article" date="2021" name="PeerJ">
        <title>Extensive microbial diversity within the chicken gut microbiome revealed by metagenomics and culture.</title>
        <authorList>
            <person name="Gilroy R."/>
            <person name="Ravi A."/>
            <person name="Getino M."/>
            <person name="Pursley I."/>
            <person name="Horton D.L."/>
            <person name="Alikhan N.F."/>
            <person name="Baker D."/>
            <person name="Gharbi K."/>
            <person name="Hall N."/>
            <person name="Watson M."/>
            <person name="Adriaenssens E.M."/>
            <person name="Foster-Nyarko E."/>
            <person name="Jarju S."/>
            <person name="Secka A."/>
            <person name="Antonio M."/>
            <person name="Oren A."/>
            <person name="Chaudhuri R.R."/>
            <person name="La Ragione R."/>
            <person name="Hildebrand F."/>
            <person name="Pallen M.J."/>
        </authorList>
    </citation>
    <scope>NUCLEOTIDE SEQUENCE</scope>
    <source>
        <strain evidence="5">2478</strain>
    </source>
</reference>
<feature type="signal peptide" evidence="3">
    <location>
        <begin position="1"/>
        <end position="21"/>
    </location>
</feature>
<dbReference type="InterPro" id="IPR013320">
    <property type="entry name" value="ConA-like_dom_sf"/>
</dbReference>
<gene>
    <name evidence="5" type="ORF">IAB80_08760</name>
</gene>
<sequence>MKTILKSFFILLCTGLLTVSCTDNDSMSDAQAALVELIHSAENLIATTEEGVELGNIAPGSKDALQARIDQAYFIMDNTGREEAYTNAAELLQAAIDAFNSNIVKAGIPHFGLGSKMNLGPASQWGLEDAFTIEMRIRCTEFASGDQNVISCESSNGGCMIRNNDNQLQFYINNGGWAGGTVLTMELNRWYHIAATYEAGGDMNFYVDGDLVSTVANCGTMVASTTDLQAGTAPSYNDRYWRGDIQNVSIWEDVRTADEVAADVACDFAGTEDGLMAYWPLDLNAGTSITDETGNHVAELSDVTWIDVD</sequence>
<dbReference type="Gene3D" id="1.20.1270.90">
    <property type="entry name" value="AF1782-like"/>
    <property type="match status" value="1"/>
</dbReference>
<dbReference type="GO" id="GO:0004553">
    <property type="term" value="F:hydrolase activity, hydrolyzing O-glycosyl compounds"/>
    <property type="evidence" value="ECO:0007669"/>
    <property type="project" value="UniProtKB-ARBA"/>
</dbReference>
<dbReference type="Pfam" id="PF13385">
    <property type="entry name" value="Laminin_G_3"/>
    <property type="match status" value="1"/>
</dbReference>
<accession>A0A9D9IVP7</accession>
<keyword evidence="2" id="KW-1015">Disulfide bond</keyword>
<evidence type="ECO:0000256" key="3">
    <source>
        <dbReference type="SAM" id="SignalP"/>
    </source>
</evidence>